<dbReference type="OrthoDB" id="5864678at2759"/>
<reference evidence="2 3" key="1">
    <citation type="submission" date="2014-10" db="EMBL/GenBank/DDBJ databases">
        <title>Draft genome of the hookworm Ancylostoma caninum.</title>
        <authorList>
            <person name="Mitreva M."/>
        </authorList>
    </citation>
    <scope>NUCLEOTIDE SEQUENCE [LARGE SCALE GENOMIC DNA]</scope>
    <source>
        <strain evidence="2 3">Baltimore</strain>
    </source>
</reference>
<evidence type="ECO:0000256" key="1">
    <source>
        <dbReference type="SAM" id="MobiDB-lite"/>
    </source>
</evidence>
<feature type="region of interest" description="Disordered" evidence="1">
    <location>
        <begin position="45"/>
        <end position="74"/>
    </location>
</feature>
<proteinExistence type="predicted"/>
<accession>A0A368H0Q1</accession>
<evidence type="ECO:0000313" key="3">
    <source>
        <dbReference type="Proteomes" id="UP000252519"/>
    </source>
</evidence>
<keyword evidence="3" id="KW-1185">Reference proteome</keyword>
<dbReference type="Proteomes" id="UP000252519">
    <property type="component" value="Unassembled WGS sequence"/>
</dbReference>
<dbReference type="AlphaFoldDB" id="A0A368H0Q1"/>
<comment type="caution">
    <text evidence="2">The sequence shown here is derived from an EMBL/GenBank/DDBJ whole genome shotgun (WGS) entry which is preliminary data.</text>
</comment>
<feature type="compositionally biased region" description="Polar residues" evidence="1">
    <location>
        <begin position="57"/>
        <end position="66"/>
    </location>
</feature>
<sequence length="95" mass="10812">MLDHRIGTNWLSGEERSRLEAVQRDWRLSRPYNANATNRPWIRARQREHQHQQQQQSHDGSATTAAASDGEALVAAPSNALVPVTTQHSIFDRTR</sequence>
<organism evidence="2 3">
    <name type="scientific">Ancylostoma caninum</name>
    <name type="common">Dog hookworm</name>
    <dbReference type="NCBI Taxonomy" id="29170"/>
    <lineage>
        <taxon>Eukaryota</taxon>
        <taxon>Metazoa</taxon>
        <taxon>Ecdysozoa</taxon>
        <taxon>Nematoda</taxon>
        <taxon>Chromadorea</taxon>
        <taxon>Rhabditida</taxon>
        <taxon>Rhabditina</taxon>
        <taxon>Rhabditomorpha</taxon>
        <taxon>Strongyloidea</taxon>
        <taxon>Ancylostomatidae</taxon>
        <taxon>Ancylostomatinae</taxon>
        <taxon>Ancylostoma</taxon>
    </lineage>
</organism>
<name>A0A368H0Q1_ANCCA</name>
<evidence type="ECO:0000313" key="2">
    <source>
        <dbReference type="EMBL" id="RCN48820.1"/>
    </source>
</evidence>
<dbReference type="STRING" id="29170.A0A368H0Q1"/>
<dbReference type="EMBL" id="JOJR01000042">
    <property type="protein sequence ID" value="RCN48820.1"/>
    <property type="molecule type" value="Genomic_DNA"/>
</dbReference>
<gene>
    <name evidence="2" type="ORF">ANCCAN_05103</name>
</gene>
<protein>
    <submittedName>
        <fullName evidence="2">Uncharacterized protein</fullName>
    </submittedName>
</protein>